<dbReference type="PROSITE" id="PS51684">
    <property type="entry name" value="SAM_MT_TRM5_TYW2"/>
    <property type="match status" value="1"/>
</dbReference>
<protein>
    <recommendedName>
        <fullName evidence="2">tRNA(Phe) (4-demethylwyosine(37)-C(7)) aminocarboxypropyltransferase</fullName>
        <ecNumber evidence="2">2.5.1.114</ecNumber>
    </recommendedName>
</protein>
<dbReference type="AlphaFoldDB" id="A7RKB2"/>
<dbReference type="InParanoid" id="A7RKB2"/>
<dbReference type="STRING" id="45351.A7RKB2"/>
<dbReference type="GO" id="GO:0102522">
    <property type="term" value="F:tRNA 4-demethylwyosine alpha-amino-alpha-carboxypropyltransferase activity"/>
    <property type="evidence" value="ECO:0007669"/>
    <property type="project" value="UniProtKB-EC"/>
</dbReference>
<keyword evidence="3" id="KW-0808">Transferase</keyword>
<dbReference type="EC" id="2.5.1.114" evidence="2"/>
<reference evidence="8 9" key="1">
    <citation type="journal article" date="2007" name="Science">
        <title>Sea anemone genome reveals ancestral eumetazoan gene repertoire and genomic organization.</title>
        <authorList>
            <person name="Putnam N.H."/>
            <person name="Srivastava M."/>
            <person name="Hellsten U."/>
            <person name="Dirks B."/>
            <person name="Chapman J."/>
            <person name="Salamov A."/>
            <person name="Terry A."/>
            <person name="Shapiro H."/>
            <person name="Lindquist E."/>
            <person name="Kapitonov V.V."/>
            <person name="Jurka J."/>
            <person name="Genikhovich G."/>
            <person name="Grigoriev I.V."/>
            <person name="Lucas S.M."/>
            <person name="Steele R.E."/>
            <person name="Finnerty J.R."/>
            <person name="Technau U."/>
            <person name="Martindale M.Q."/>
            <person name="Rokhsar D.S."/>
        </authorList>
    </citation>
    <scope>NUCLEOTIDE SEQUENCE [LARGE SCALE GENOMIC DNA]</scope>
    <source>
        <strain evidence="9">CH2 X CH6</strain>
    </source>
</reference>
<dbReference type="GO" id="GO:0031591">
    <property type="term" value="P:wybutosine biosynthetic process"/>
    <property type="evidence" value="ECO:0000318"/>
    <property type="project" value="GO_Central"/>
</dbReference>
<evidence type="ECO:0000313" key="9">
    <source>
        <dbReference type="Proteomes" id="UP000001593"/>
    </source>
</evidence>
<comment type="catalytic activity">
    <reaction evidence="6">
        <text>4-demethylwyosine(37) in tRNA(Phe) + S-adenosyl-L-methionine = 4-demethyl-7-[(3S)-3-amino-3-carboxypropyl]wyosine(37) in tRNA(Phe) + S-methyl-5'-thioadenosine + H(+)</text>
        <dbReference type="Rhea" id="RHEA:36355"/>
        <dbReference type="Rhea" id="RHEA-COMP:10164"/>
        <dbReference type="Rhea" id="RHEA-COMP:10378"/>
        <dbReference type="ChEBI" id="CHEBI:15378"/>
        <dbReference type="ChEBI" id="CHEBI:17509"/>
        <dbReference type="ChEBI" id="CHEBI:59789"/>
        <dbReference type="ChEBI" id="CHEBI:64315"/>
        <dbReference type="ChEBI" id="CHEBI:73550"/>
        <dbReference type="EC" id="2.5.1.114"/>
    </reaction>
</comment>
<gene>
    <name evidence="8" type="ORF">NEMVEDRAFT_v1g84090</name>
</gene>
<keyword evidence="4" id="KW-0949">S-adenosyl-L-methionine</keyword>
<sequence>MQFDHSRFPDEKLSPRKLMLSKLKALLVVAGVDWSKELEMDIPYRWEQHGDLIIIPENCFISDVWLSALGSGFWVSVASALGAKRLAKASCVENNSFRSPRVTLLVGTNSWVSHIDNGITYMFDVTKCMFSSGNITEKMRVAKMDCLGQVIVDLFAGIGYFVLPFLVHANAAFVHACEWNPHAVEALRRNLVQNKVNEKCEVHFGDNRKFPYKGIADHVNLGLIPSSEFAWPVACRSLRSDVGGWLHIHGNISSADSKNSHLDGLPFPPTCNKRIRKAWLDWSNTVASKIKILLQHEHLAIFNWTVDAQHIEHVKSYAPHIDHLVLDLECRPVCTN</sequence>
<dbReference type="Gene3D" id="3.30.300.110">
    <property type="entry name" value="Met-10+ protein-like domains"/>
    <property type="match status" value="1"/>
</dbReference>
<dbReference type="Proteomes" id="UP000001593">
    <property type="component" value="Unassembled WGS sequence"/>
</dbReference>
<dbReference type="GO" id="GO:0005737">
    <property type="term" value="C:cytoplasm"/>
    <property type="evidence" value="ECO:0000318"/>
    <property type="project" value="GO_Central"/>
</dbReference>
<dbReference type="PhylomeDB" id="A7RKB2"/>
<evidence type="ECO:0000256" key="3">
    <source>
        <dbReference type="ARBA" id="ARBA00022679"/>
    </source>
</evidence>
<dbReference type="InterPro" id="IPR030382">
    <property type="entry name" value="MeTrfase_TRM5/TYW2"/>
</dbReference>
<dbReference type="InterPro" id="IPR029063">
    <property type="entry name" value="SAM-dependent_MTases_sf"/>
</dbReference>
<proteinExistence type="predicted"/>
<evidence type="ECO:0000256" key="2">
    <source>
        <dbReference type="ARBA" id="ARBA00012265"/>
    </source>
</evidence>
<dbReference type="HOGENOM" id="CLU_022610_1_0_1"/>
<dbReference type="PANTHER" id="PTHR23245:SF25">
    <property type="entry name" value="TRNA WYBUTOSINE-SYNTHESIZING PROTEIN 2 HOMOLOG"/>
    <property type="match status" value="1"/>
</dbReference>
<feature type="domain" description="SAM-dependent methyltransferase TRM5/TYW2-type" evidence="7">
    <location>
        <begin position="46"/>
        <end position="332"/>
    </location>
</feature>
<dbReference type="OMA" id="EHSWVKH"/>
<dbReference type="Gene3D" id="3.40.50.150">
    <property type="entry name" value="Vaccinia Virus protein VP39"/>
    <property type="match status" value="1"/>
</dbReference>
<dbReference type="FunFam" id="3.40.50.150:FF:000201">
    <property type="entry name" value="tRNA wybutosine-synthesizing protein 2 homolog"/>
    <property type="match status" value="1"/>
</dbReference>
<evidence type="ECO:0000256" key="6">
    <source>
        <dbReference type="ARBA" id="ARBA00049400"/>
    </source>
</evidence>
<evidence type="ECO:0000313" key="8">
    <source>
        <dbReference type="EMBL" id="EDO48137.1"/>
    </source>
</evidence>
<dbReference type="SUPFAM" id="SSF53335">
    <property type="entry name" value="S-adenosyl-L-methionine-dependent methyltransferases"/>
    <property type="match status" value="1"/>
</dbReference>
<keyword evidence="5" id="KW-0819">tRNA processing</keyword>
<comment type="pathway">
    <text evidence="1">tRNA modification; wybutosine-tRNA(Phe) biosynthesis.</text>
</comment>
<dbReference type="Pfam" id="PF02475">
    <property type="entry name" value="TRM5-TYW2_MTfase"/>
    <property type="match status" value="1"/>
</dbReference>
<evidence type="ECO:0000256" key="1">
    <source>
        <dbReference type="ARBA" id="ARBA00004797"/>
    </source>
</evidence>
<organism evidence="8 9">
    <name type="scientific">Nematostella vectensis</name>
    <name type="common">Starlet sea anemone</name>
    <dbReference type="NCBI Taxonomy" id="45351"/>
    <lineage>
        <taxon>Eukaryota</taxon>
        <taxon>Metazoa</taxon>
        <taxon>Cnidaria</taxon>
        <taxon>Anthozoa</taxon>
        <taxon>Hexacorallia</taxon>
        <taxon>Actiniaria</taxon>
        <taxon>Edwardsiidae</taxon>
        <taxon>Nematostella</taxon>
    </lineage>
</organism>
<dbReference type="OrthoDB" id="408788at2759"/>
<dbReference type="eggNOG" id="KOG1227">
    <property type="taxonomic scope" value="Eukaryota"/>
</dbReference>
<dbReference type="InterPro" id="IPR056743">
    <property type="entry name" value="TRM5-TYW2-like_MTfase"/>
</dbReference>
<dbReference type="Pfam" id="PF25133">
    <property type="entry name" value="TYW2_N_2"/>
    <property type="match status" value="1"/>
</dbReference>
<evidence type="ECO:0000259" key="7">
    <source>
        <dbReference type="PROSITE" id="PS51684"/>
    </source>
</evidence>
<dbReference type="CDD" id="cd02440">
    <property type="entry name" value="AdoMet_MTases"/>
    <property type="match status" value="1"/>
</dbReference>
<dbReference type="KEGG" id="nve:5520372"/>
<evidence type="ECO:0000256" key="4">
    <source>
        <dbReference type="ARBA" id="ARBA00022691"/>
    </source>
</evidence>
<evidence type="ECO:0000256" key="5">
    <source>
        <dbReference type="ARBA" id="ARBA00022694"/>
    </source>
</evidence>
<dbReference type="InterPro" id="IPR056744">
    <property type="entry name" value="TRM5/TYW2-like_N"/>
</dbReference>
<dbReference type="PANTHER" id="PTHR23245">
    <property type="entry name" value="TRNA METHYLTRANSFERASE"/>
    <property type="match status" value="1"/>
</dbReference>
<name>A7RKB2_NEMVE</name>
<dbReference type="GO" id="GO:0008175">
    <property type="term" value="F:tRNA methyltransferase activity"/>
    <property type="evidence" value="ECO:0000318"/>
    <property type="project" value="GO_Central"/>
</dbReference>
<dbReference type="EMBL" id="DS469515">
    <property type="protein sequence ID" value="EDO48137.1"/>
    <property type="molecule type" value="Genomic_DNA"/>
</dbReference>
<dbReference type="GO" id="GO:0030488">
    <property type="term" value="P:tRNA methylation"/>
    <property type="evidence" value="ECO:0000318"/>
    <property type="project" value="GO_Central"/>
</dbReference>
<keyword evidence="9" id="KW-1185">Reference proteome</keyword>
<accession>A7RKB2</accession>